<reference evidence="7 8" key="1">
    <citation type="journal article" date="2010" name="Stand. Genomic Sci.">
        <title>Complete genome sequence of Haloterrigena turkmenica type strain (4k).</title>
        <authorList>
            <person name="Saunders E."/>
            <person name="Tindall B.J."/>
            <person name="Fahnrich R."/>
            <person name="Lapidus A."/>
            <person name="Copeland A."/>
            <person name="Del Rio T.G."/>
            <person name="Lucas S."/>
            <person name="Chen F."/>
            <person name="Tice H."/>
            <person name="Cheng J.F."/>
            <person name="Han C."/>
            <person name="Detter J.C."/>
            <person name="Bruce D."/>
            <person name="Goodwin L."/>
            <person name="Chain P."/>
            <person name="Pitluck S."/>
            <person name="Pati A."/>
            <person name="Ivanova N."/>
            <person name="Mavromatis K."/>
            <person name="Chen A."/>
            <person name="Palaniappan K."/>
            <person name="Land M."/>
            <person name="Hauser L."/>
            <person name="Chang Y.J."/>
            <person name="Jeffries C.D."/>
            <person name="Brettin T."/>
            <person name="Rohde M."/>
            <person name="Goker M."/>
            <person name="Bristow J."/>
            <person name="Eisen J.A."/>
            <person name="Markowitz V."/>
            <person name="Hugenholtz P."/>
            <person name="Klenk H.P."/>
            <person name="Kyrpides N.C."/>
        </authorList>
    </citation>
    <scope>NUCLEOTIDE SEQUENCE [LARGE SCALE GENOMIC DNA]</scope>
    <source>
        <strain evidence="8">ATCC 51198 / DSM 5511 / JCM 9101 / NCIMB 13204 / VKM B-1734 / 4k</strain>
    </source>
</reference>
<feature type="domain" description="FAD-binding" evidence="5">
    <location>
        <begin position="8"/>
        <end position="188"/>
    </location>
</feature>
<evidence type="ECO:0000313" key="8">
    <source>
        <dbReference type="Proteomes" id="UP000001903"/>
    </source>
</evidence>
<dbReference type="Pfam" id="PF01494">
    <property type="entry name" value="FAD_binding_3"/>
    <property type="match status" value="1"/>
</dbReference>
<evidence type="ECO:0000256" key="3">
    <source>
        <dbReference type="ARBA" id="ARBA00022827"/>
    </source>
</evidence>
<dbReference type="GeneID" id="8744488"/>
<sequence>MSADIAFDVVVVGSGRAGTAAAYKLAKEGVDVALVERAKQPGMKNVTGGVLYGEIMDDLVPEYPEEAPLERHVVEHNIKLLHGDAEVGISYRDQELREEPNYTLMLGKFDRWFVEKAEERGAVFVPETTVIDVTQTDDGAVVHTDREGGDIACQAVIGADGVNTTVGRKTGIQRTMHNRDMALSVKKVIQLDRETINERFSLDGDEGAAYVYTGFPEGAPTIGYFIYTFEDRISVGAVGSLEVLRHLGDEGYGKTGTPLYSLLEQFMELDAVRPYVAGDVLDEYQGILVPEFSYDTLPDRYDRRVALVGDAAGLVLNKGYTFRGLDYGITSGLAAAASALECRGDGDWTAFGERYDRRLENSYVLRDMKQHRHLPEFLENERMYGAYPGMAAETLRGMYSSSTDAEGLTWRQAWNAFRRSDATVRGLLYDGYRAFRSL</sequence>
<dbReference type="Gene3D" id="3.50.50.60">
    <property type="entry name" value="FAD/NAD(P)-binding domain"/>
    <property type="match status" value="1"/>
</dbReference>
<dbReference type="PANTHER" id="PTHR43624:SF2">
    <property type="entry name" value="ELECTRON TRANSFER FLAVOPROTEIN-QUINONE OXIDOREDUCTASE YDIS-RELATED"/>
    <property type="match status" value="1"/>
</dbReference>
<dbReference type="KEGG" id="htu:Htur_3860"/>
<evidence type="ECO:0000256" key="2">
    <source>
        <dbReference type="ARBA" id="ARBA00022630"/>
    </source>
</evidence>
<name>D2S022_HALTV</name>
<dbReference type="InterPro" id="IPR002938">
    <property type="entry name" value="FAD-bd"/>
</dbReference>
<dbReference type="OrthoDB" id="7950at2157"/>
<dbReference type="InterPro" id="IPR059103">
    <property type="entry name" value="FixC-like_C"/>
</dbReference>
<accession>D2S022</accession>
<gene>
    <name evidence="7" type="ordered locus">Htur_3860</name>
</gene>
<evidence type="ECO:0000259" key="5">
    <source>
        <dbReference type="Pfam" id="PF01494"/>
    </source>
</evidence>
<dbReference type="GO" id="GO:0016491">
    <property type="term" value="F:oxidoreductase activity"/>
    <property type="evidence" value="ECO:0007669"/>
    <property type="project" value="UniProtKB-KW"/>
</dbReference>
<dbReference type="Pfam" id="PF26311">
    <property type="entry name" value="ETF-QO_FixC_C"/>
    <property type="match status" value="1"/>
</dbReference>
<protein>
    <submittedName>
        <fullName evidence="7">FAD dependent oxidoreductase</fullName>
    </submittedName>
</protein>
<keyword evidence="7" id="KW-0614">Plasmid</keyword>
<dbReference type="PANTHER" id="PTHR43624">
    <property type="entry name" value="ELECTRON TRANSFER FLAVOPROTEIN-QUINONE OXIDOREDUCTASE YDIS-RELATED"/>
    <property type="match status" value="1"/>
</dbReference>
<keyword evidence="3" id="KW-0274">FAD</keyword>
<dbReference type="SUPFAM" id="SSF51905">
    <property type="entry name" value="FAD/NAD(P)-binding domain"/>
    <property type="match status" value="1"/>
</dbReference>
<keyword evidence="8" id="KW-1185">Reference proteome</keyword>
<dbReference type="SUPFAM" id="SSF54373">
    <property type="entry name" value="FAD-linked reductases, C-terminal domain"/>
    <property type="match status" value="1"/>
</dbReference>
<evidence type="ECO:0000256" key="4">
    <source>
        <dbReference type="ARBA" id="ARBA00023002"/>
    </source>
</evidence>
<evidence type="ECO:0000256" key="1">
    <source>
        <dbReference type="ARBA" id="ARBA00001974"/>
    </source>
</evidence>
<dbReference type="AlphaFoldDB" id="D2S022"/>
<geneLocation type="plasmid" evidence="7 8">
    <name>pHTUR01</name>
</geneLocation>
<feature type="domain" description="FixC-like C-terminal" evidence="6">
    <location>
        <begin position="374"/>
        <end position="437"/>
    </location>
</feature>
<dbReference type="GO" id="GO:0071949">
    <property type="term" value="F:FAD binding"/>
    <property type="evidence" value="ECO:0007669"/>
    <property type="project" value="InterPro"/>
</dbReference>
<dbReference type="EMBL" id="CP001861">
    <property type="protein sequence ID" value="ADB62719.1"/>
    <property type="molecule type" value="Genomic_DNA"/>
</dbReference>
<keyword evidence="2" id="KW-0285">Flavoprotein</keyword>
<dbReference type="Proteomes" id="UP000001903">
    <property type="component" value="Plasmid pHTUR01"/>
</dbReference>
<dbReference type="PRINTS" id="PR00420">
    <property type="entry name" value="RNGMNOXGNASE"/>
</dbReference>
<keyword evidence="4" id="KW-0560">Oxidoreductase</keyword>
<evidence type="ECO:0000259" key="6">
    <source>
        <dbReference type="Pfam" id="PF26311"/>
    </source>
</evidence>
<organism evidence="7 8">
    <name type="scientific">Haloterrigena turkmenica (strain ATCC 51198 / DSM 5511 / JCM 9101 / NCIMB 13204 / VKM B-1734 / 4k)</name>
    <name type="common">Halococcus turkmenicus</name>
    <dbReference type="NCBI Taxonomy" id="543526"/>
    <lineage>
        <taxon>Archaea</taxon>
        <taxon>Methanobacteriati</taxon>
        <taxon>Methanobacteriota</taxon>
        <taxon>Stenosarchaea group</taxon>
        <taxon>Halobacteria</taxon>
        <taxon>Halobacteriales</taxon>
        <taxon>Natrialbaceae</taxon>
        <taxon>Haloterrigena</taxon>
    </lineage>
</organism>
<dbReference type="InterPro" id="IPR039651">
    <property type="entry name" value="FixC-like"/>
</dbReference>
<dbReference type="HOGENOM" id="CLU_050977_0_0_2"/>
<dbReference type="RefSeq" id="WP_012944963.1">
    <property type="nucleotide sequence ID" value="NC_013744.1"/>
</dbReference>
<comment type="cofactor">
    <cofactor evidence="1">
        <name>FAD</name>
        <dbReference type="ChEBI" id="CHEBI:57692"/>
    </cofactor>
</comment>
<dbReference type="InterPro" id="IPR036188">
    <property type="entry name" value="FAD/NAD-bd_sf"/>
</dbReference>
<proteinExistence type="predicted"/>
<evidence type="ECO:0000313" key="7">
    <source>
        <dbReference type="EMBL" id="ADB62719.1"/>
    </source>
</evidence>